<keyword evidence="4" id="KW-1185">Reference proteome</keyword>
<evidence type="ECO:0000313" key="3">
    <source>
        <dbReference type="EnsemblPlants" id="HORVU.MOREX.r3.5HG0506110.1.CDS1"/>
    </source>
</evidence>
<dbReference type="PANTHER" id="PTHR27005:SF208">
    <property type="entry name" value="PROTEIN KINASE DOMAIN-CONTAINING PROTEIN"/>
    <property type="match status" value="1"/>
</dbReference>
<dbReference type="InterPro" id="IPR045274">
    <property type="entry name" value="WAK-like"/>
</dbReference>
<dbReference type="SMR" id="A0A8I6XT00"/>
<name>A0A8I6XT00_HORVV</name>
<dbReference type="EnsemblPlants" id="HORVU.MOREX.r3.5HG0506110.1">
    <property type="protein sequence ID" value="HORVU.MOREX.r3.5HG0506110.1.CDS1"/>
    <property type="gene ID" value="HORVU.MOREX.r3.5HG0506110"/>
</dbReference>
<dbReference type="Proteomes" id="UP000011116">
    <property type="component" value="Chromosome 5H"/>
</dbReference>
<dbReference type="GO" id="GO:0007166">
    <property type="term" value="P:cell surface receptor signaling pathway"/>
    <property type="evidence" value="ECO:0007669"/>
    <property type="project" value="InterPro"/>
</dbReference>
<dbReference type="Gene3D" id="1.10.510.10">
    <property type="entry name" value="Transferase(Phosphotransferase) domain 1"/>
    <property type="match status" value="1"/>
</dbReference>
<reference evidence="3" key="2">
    <citation type="submission" date="2020-10" db="EMBL/GenBank/DDBJ databases">
        <authorList>
            <person name="Scholz U."/>
            <person name="Mascher M."/>
            <person name="Fiebig A."/>
        </authorList>
    </citation>
    <scope>NUCLEOTIDE SEQUENCE [LARGE SCALE GENOMIC DNA]</scope>
    <source>
        <strain evidence="3">cv. Morex</strain>
    </source>
</reference>
<dbReference type="AlphaFoldDB" id="A0A8I6XT00"/>
<keyword evidence="2" id="KW-0067">ATP-binding</keyword>
<protein>
    <submittedName>
        <fullName evidence="3">Uncharacterized protein</fullName>
    </submittedName>
</protein>
<sequence>MLLELLTRKKPFSYLSSEGDGLVGHFTTLFAEGNLSQILDSQVVDGGGKEVEEVAKLALACLKLTTENRPTMRDVELTLEGLQASKRNILDNVLVEDDGTSMSGPTNTGHPNIKESSRQYTMEEEFLLSSRYPR</sequence>
<reference evidence="4" key="1">
    <citation type="journal article" date="2012" name="Nature">
        <title>A physical, genetic and functional sequence assembly of the barley genome.</title>
        <authorList>
            <consortium name="The International Barley Genome Sequencing Consortium"/>
            <person name="Mayer K.F."/>
            <person name="Waugh R."/>
            <person name="Brown J.W."/>
            <person name="Schulman A."/>
            <person name="Langridge P."/>
            <person name="Platzer M."/>
            <person name="Fincher G.B."/>
            <person name="Muehlbauer G.J."/>
            <person name="Sato K."/>
            <person name="Close T.J."/>
            <person name="Wise R.P."/>
            <person name="Stein N."/>
        </authorList>
    </citation>
    <scope>NUCLEOTIDE SEQUENCE [LARGE SCALE GENOMIC DNA]</scope>
    <source>
        <strain evidence="4">cv. Morex</strain>
    </source>
</reference>
<evidence type="ECO:0000313" key="4">
    <source>
        <dbReference type="Proteomes" id="UP000011116"/>
    </source>
</evidence>
<keyword evidence="1" id="KW-0547">Nucleotide-binding</keyword>
<proteinExistence type="predicted"/>
<evidence type="ECO:0000256" key="2">
    <source>
        <dbReference type="ARBA" id="ARBA00022840"/>
    </source>
</evidence>
<reference evidence="3" key="3">
    <citation type="submission" date="2022-01" db="UniProtKB">
        <authorList>
            <consortium name="EnsemblPlants"/>
        </authorList>
    </citation>
    <scope>IDENTIFICATION</scope>
    <source>
        <strain evidence="3">subsp. vulgare</strain>
    </source>
</reference>
<dbReference type="PANTHER" id="PTHR27005">
    <property type="entry name" value="WALL-ASSOCIATED RECEPTOR KINASE-LIKE 21"/>
    <property type="match status" value="1"/>
</dbReference>
<accession>A0A8I6XT00</accession>
<dbReference type="Gramene" id="HORVU.MOREX.r3.5HG0506110.1">
    <property type="protein sequence ID" value="HORVU.MOREX.r3.5HG0506110.1.CDS1"/>
    <property type="gene ID" value="HORVU.MOREX.r3.5HG0506110"/>
</dbReference>
<organism evidence="3 4">
    <name type="scientific">Hordeum vulgare subsp. vulgare</name>
    <name type="common">Domesticated barley</name>
    <dbReference type="NCBI Taxonomy" id="112509"/>
    <lineage>
        <taxon>Eukaryota</taxon>
        <taxon>Viridiplantae</taxon>
        <taxon>Streptophyta</taxon>
        <taxon>Embryophyta</taxon>
        <taxon>Tracheophyta</taxon>
        <taxon>Spermatophyta</taxon>
        <taxon>Magnoliopsida</taxon>
        <taxon>Liliopsida</taxon>
        <taxon>Poales</taxon>
        <taxon>Poaceae</taxon>
        <taxon>BOP clade</taxon>
        <taxon>Pooideae</taxon>
        <taxon>Triticodae</taxon>
        <taxon>Triticeae</taxon>
        <taxon>Hordeinae</taxon>
        <taxon>Hordeum</taxon>
    </lineage>
</organism>
<evidence type="ECO:0000256" key="1">
    <source>
        <dbReference type="ARBA" id="ARBA00022741"/>
    </source>
</evidence>
<dbReference type="GO" id="GO:0005524">
    <property type="term" value="F:ATP binding"/>
    <property type="evidence" value="ECO:0007669"/>
    <property type="project" value="UniProtKB-KW"/>
</dbReference>